<keyword evidence="1" id="KW-0328">Glycosyltransferase</keyword>
<feature type="domain" description="Glycosyl transferase family 1" evidence="3">
    <location>
        <begin position="315"/>
        <end position="471"/>
    </location>
</feature>
<dbReference type="RefSeq" id="WP_188734371.1">
    <property type="nucleotide sequence ID" value="NZ_BMLW01000005.1"/>
</dbReference>
<dbReference type="Pfam" id="PF00534">
    <property type="entry name" value="Glycos_transf_1"/>
    <property type="match status" value="1"/>
</dbReference>
<dbReference type="InterPro" id="IPR001296">
    <property type="entry name" value="Glyco_trans_1"/>
</dbReference>
<dbReference type="Proteomes" id="UP000641206">
    <property type="component" value="Unassembled WGS sequence"/>
</dbReference>
<sequence length="496" mass="57668">MSRKKVYFLHSNIGQQLTGIEKSAMKRGNMFVKYLDVEPVFVTVNKNINIHTNWERYIANGVVDKNISMINLFEYFQRSEEGKELPPFQIKREPAYGYENETSNEKLHVRMFDTNNNLVKYIIYRSNKKLDYINYFHNGKKIVRDRFNRFGQLSHTEYLREDNTVYMTEYFDVYGKRVITKYEDGPYLISDENSVFKAVLPDEQALILYFLKKIIGQEEHVVIIDRNKKYSSLFIGNKQLNVKTISVFHSTFFSNTTFRSKVNKNYKEVLNSPYSFDHIVVLTNNQKRDIEKQYGIQNLAAIPHPCQLADSLAQKKPTVNKLVSVSRLVSEKNIDHLLEIITIVKKHIPDVLLEIYGGGKEQQQLKKLAQSLDLMDNVSFNGYVDKVEDVYDSGELFLFAGQAEGFTMSVLESLACGCPVGSYNVRYGVDELIQEDENGFLVTFGDKEKFAEKIVTYLNKSRDEKKIYRQKAKHSAVDYTEDKVADKWRDLLNNLI</sequence>
<evidence type="ECO:0000259" key="4">
    <source>
        <dbReference type="Pfam" id="PF09318"/>
    </source>
</evidence>
<evidence type="ECO:0000313" key="5">
    <source>
        <dbReference type="EMBL" id="GGP10907.1"/>
    </source>
</evidence>
<dbReference type="PANTHER" id="PTHR12526">
    <property type="entry name" value="GLYCOSYLTRANSFERASE"/>
    <property type="match status" value="1"/>
</dbReference>
<evidence type="ECO:0000259" key="3">
    <source>
        <dbReference type="Pfam" id="PF00534"/>
    </source>
</evidence>
<name>A0ABQ2NUL6_9BACI</name>
<dbReference type="GO" id="GO:0016740">
    <property type="term" value="F:transferase activity"/>
    <property type="evidence" value="ECO:0007669"/>
    <property type="project" value="UniProtKB-KW"/>
</dbReference>
<dbReference type="EMBL" id="BMLW01000005">
    <property type="protein sequence ID" value="GGP10907.1"/>
    <property type="molecule type" value="Genomic_DNA"/>
</dbReference>
<dbReference type="InterPro" id="IPR015397">
    <property type="entry name" value="Glyco_trans_A_1"/>
</dbReference>
<reference evidence="6" key="1">
    <citation type="journal article" date="2019" name="Int. J. Syst. Evol. Microbiol.">
        <title>The Global Catalogue of Microorganisms (GCM) 10K type strain sequencing project: providing services to taxonomists for standard genome sequencing and annotation.</title>
        <authorList>
            <consortium name="The Broad Institute Genomics Platform"/>
            <consortium name="The Broad Institute Genome Sequencing Center for Infectious Disease"/>
            <person name="Wu L."/>
            <person name="Ma J."/>
        </authorList>
    </citation>
    <scope>NUCLEOTIDE SEQUENCE [LARGE SCALE GENOMIC DNA]</scope>
    <source>
        <strain evidence="6">CGMCC 1.7693</strain>
    </source>
</reference>
<dbReference type="Gene3D" id="3.40.50.2000">
    <property type="entry name" value="Glycogen Phosphorylase B"/>
    <property type="match status" value="3"/>
</dbReference>
<feature type="domain" description="Glycosyl transferase 1" evidence="4">
    <location>
        <begin position="7"/>
        <end position="173"/>
    </location>
</feature>
<organism evidence="5 6">
    <name type="scientific">Oceanobacillus neutriphilus</name>
    <dbReference type="NCBI Taxonomy" id="531815"/>
    <lineage>
        <taxon>Bacteria</taxon>
        <taxon>Bacillati</taxon>
        <taxon>Bacillota</taxon>
        <taxon>Bacilli</taxon>
        <taxon>Bacillales</taxon>
        <taxon>Bacillaceae</taxon>
        <taxon>Oceanobacillus</taxon>
    </lineage>
</organism>
<keyword evidence="6" id="KW-1185">Reference proteome</keyword>
<dbReference type="PANTHER" id="PTHR12526:SF629">
    <property type="entry name" value="TEICHURONIC ACID BIOSYNTHESIS GLYCOSYLTRANSFERASE TUAH-RELATED"/>
    <property type="match status" value="1"/>
</dbReference>
<keyword evidence="2 5" id="KW-0808">Transferase</keyword>
<dbReference type="Pfam" id="PF09318">
    <property type="entry name" value="Glyco_trans_A_1"/>
    <property type="match status" value="1"/>
</dbReference>
<proteinExistence type="predicted"/>
<accession>A0ABQ2NUL6</accession>
<comment type="caution">
    <text evidence="5">The sequence shown here is derived from an EMBL/GenBank/DDBJ whole genome shotgun (WGS) entry which is preliminary data.</text>
</comment>
<gene>
    <name evidence="5" type="primary">tagE</name>
    <name evidence="5" type="ORF">GCM10011346_20890</name>
</gene>
<evidence type="ECO:0000256" key="2">
    <source>
        <dbReference type="ARBA" id="ARBA00022679"/>
    </source>
</evidence>
<evidence type="ECO:0000313" key="6">
    <source>
        <dbReference type="Proteomes" id="UP000641206"/>
    </source>
</evidence>
<evidence type="ECO:0000256" key="1">
    <source>
        <dbReference type="ARBA" id="ARBA00022676"/>
    </source>
</evidence>
<dbReference type="SUPFAM" id="SSF53756">
    <property type="entry name" value="UDP-Glycosyltransferase/glycogen phosphorylase"/>
    <property type="match status" value="1"/>
</dbReference>
<protein>
    <submittedName>
        <fullName evidence="5">Glycosyl transferase</fullName>
    </submittedName>
</protein>